<accession>A0A8J2Q297</accession>
<dbReference type="GO" id="GO:0046872">
    <property type="term" value="F:metal ion binding"/>
    <property type="evidence" value="ECO:0007669"/>
    <property type="project" value="UniProtKB-KW"/>
</dbReference>
<dbReference type="PROSITE" id="PS01032">
    <property type="entry name" value="PPM_1"/>
    <property type="match status" value="1"/>
</dbReference>
<dbReference type="Proteomes" id="UP000746747">
    <property type="component" value="Unassembled WGS sequence"/>
</dbReference>
<dbReference type="EC" id="3.1.3.16" evidence="3"/>
<dbReference type="SMART" id="SM00332">
    <property type="entry name" value="PP2Cc"/>
    <property type="match status" value="1"/>
</dbReference>
<feature type="compositionally biased region" description="Acidic residues" evidence="10">
    <location>
        <begin position="352"/>
        <end position="382"/>
    </location>
</feature>
<feature type="domain" description="PPM-type phosphatase" evidence="11">
    <location>
        <begin position="23"/>
        <end position="569"/>
    </location>
</feature>
<evidence type="ECO:0000256" key="1">
    <source>
        <dbReference type="ARBA" id="ARBA00001936"/>
    </source>
</evidence>
<dbReference type="AlphaFoldDB" id="A0A8J2Q297"/>
<proteinExistence type="inferred from homology"/>
<keyword evidence="5 9" id="KW-0378">Hydrolase</keyword>
<keyword evidence="7 9" id="KW-0904">Protein phosphatase</keyword>
<evidence type="ECO:0000256" key="10">
    <source>
        <dbReference type="SAM" id="MobiDB-lite"/>
    </source>
</evidence>
<name>A0A8J2Q297_9BILA</name>
<evidence type="ECO:0000256" key="4">
    <source>
        <dbReference type="ARBA" id="ARBA00022723"/>
    </source>
</evidence>
<evidence type="ECO:0000259" key="11">
    <source>
        <dbReference type="PROSITE" id="PS51746"/>
    </source>
</evidence>
<dbReference type="InterPro" id="IPR036457">
    <property type="entry name" value="PPM-type-like_dom_sf"/>
</dbReference>
<dbReference type="SUPFAM" id="SSF81606">
    <property type="entry name" value="PP2C-like"/>
    <property type="match status" value="2"/>
</dbReference>
<evidence type="ECO:0000256" key="3">
    <source>
        <dbReference type="ARBA" id="ARBA00013081"/>
    </source>
</evidence>
<protein>
    <recommendedName>
        <fullName evidence="3">protein-serine/threonine phosphatase</fullName>
        <ecNumber evidence="3">3.1.3.16</ecNumber>
    </recommendedName>
</protein>
<reference evidence="12" key="1">
    <citation type="submission" date="2021-09" db="EMBL/GenBank/DDBJ databases">
        <authorList>
            <consortium name="Pathogen Informatics"/>
        </authorList>
    </citation>
    <scope>NUCLEOTIDE SEQUENCE</scope>
</reference>
<evidence type="ECO:0000256" key="8">
    <source>
        <dbReference type="ARBA" id="ARBA00023211"/>
    </source>
</evidence>
<feature type="region of interest" description="Disordered" evidence="10">
    <location>
        <begin position="232"/>
        <end position="396"/>
    </location>
</feature>
<sequence length="585" mass="63822">MGAYLSKPITEKVSECGGSERICYAATSMQGWRINQEDAHNCIVNYDEDSSFFAVYDGHGGSEVAQYSAHHLPDMLKGNNSWFSGNYAKAIQDTFLELDELLRTEAVMKELKRLAGSVESKHDDLSDDGEDKQTLYEEAGMPIETILERYGIVLHREQNGKQSVIDLNELRTQLAQQGEGEEQVQKIEESEKKIQENGSNLLEQGINGKDENGDAVIEKEVKADKIQLKKTEGKEEKTKKRVGELSPSILKAKRTKSSNDVEEGLSESQSKNAPSNRSAVDNSDVAIQDERCETAGESVAANSEPEVAGPAEVSTTTPSIDSGDGDDCLLHGENPHPSATSDGQITFSSDSESVDEDYNADEEMSEGEEEEEMDDEEIDDTEQNYSCPSGDTPGEDSGTTACVVIVFKDKVVVGNAGDSRAVLCRNGAAVELSVDHKPEDDIERRRIETAGGEISMDGRVNGGLNLSRALGDHFYKKNAALPLKEQMISALPDVKQYKILQGDEFIIIACDGIWNSLTSQEAVDFVRQRIIDGISLKDICEQICDHCLSPNTAGDGTGCDNMTIIIAQILRPASLSQQLPTPSSF</sequence>
<evidence type="ECO:0000256" key="9">
    <source>
        <dbReference type="RuleBase" id="RU003465"/>
    </source>
</evidence>
<feature type="compositionally biased region" description="Polar residues" evidence="10">
    <location>
        <begin position="266"/>
        <end position="281"/>
    </location>
</feature>
<evidence type="ECO:0000256" key="6">
    <source>
        <dbReference type="ARBA" id="ARBA00022842"/>
    </source>
</evidence>
<keyword evidence="8" id="KW-0464">Manganese</keyword>
<dbReference type="PROSITE" id="PS51746">
    <property type="entry name" value="PPM_2"/>
    <property type="match status" value="1"/>
</dbReference>
<dbReference type="InterPro" id="IPR015655">
    <property type="entry name" value="PP2C"/>
</dbReference>
<evidence type="ECO:0000256" key="2">
    <source>
        <dbReference type="ARBA" id="ARBA00006702"/>
    </source>
</evidence>
<dbReference type="InterPro" id="IPR001932">
    <property type="entry name" value="PPM-type_phosphatase-like_dom"/>
</dbReference>
<organism evidence="12 13">
    <name type="scientific">Cercopithifilaria johnstoni</name>
    <dbReference type="NCBI Taxonomy" id="2874296"/>
    <lineage>
        <taxon>Eukaryota</taxon>
        <taxon>Metazoa</taxon>
        <taxon>Ecdysozoa</taxon>
        <taxon>Nematoda</taxon>
        <taxon>Chromadorea</taxon>
        <taxon>Rhabditida</taxon>
        <taxon>Spirurina</taxon>
        <taxon>Spiruromorpha</taxon>
        <taxon>Filarioidea</taxon>
        <taxon>Onchocercidae</taxon>
        <taxon>Cercopithifilaria</taxon>
    </lineage>
</organism>
<evidence type="ECO:0000313" key="12">
    <source>
        <dbReference type="EMBL" id="CAG9532857.1"/>
    </source>
</evidence>
<gene>
    <name evidence="12" type="ORF">CJOHNSTONI_LOCUS3132</name>
</gene>
<keyword evidence="6" id="KW-0460">Magnesium</keyword>
<dbReference type="Gene3D" id="3.60.40.10">
    <property type="entry name" value="PPM-type phosphatase domain"/>
    <property type="match status" value="2"/>
</dbReference>
<evidence type="ECO:0000313" key="13">
    <source>
        <dbReference type="Proteomes" id="UP000746747"/>
    </source>
</evidence>
<evidence type="ECO:0000256" key="7">
    <source>
        <dbReference type="ARBA" id="ARBA00022912"/>
    </source>
</evidence>
<comment type="cofactor">
    <cofactor evidence="1">
        <name>Mn(2+)</name>
        <dbReference type="ChEBI" id="CHEBI:29035"/>
    </cofactor>
</comment>
<dbReference type="Pfam" id="PF00481">
    <property type="entry name" value="PP2C"/>
    <property type="match status" value="2"/>
</dbReference>
<keyword evidence="13" id="KW-1185">Reference proteome</keyword>
<keyword evidence="4" id="KW-0479">Metal-binding</keyword>
<dbReference type="CDD" id="cd00143">
    <property type="entry name" value="PP2Cc"/>
    <property type="match status" value="1"/>
</dbReference>
<feature type="compositionally biased region" description="Basic and acidic residues" evidence="10">
    <location>
        <begin position="232"/>
        <end position="243"/>
    </location>
</feature>
<dbReference type="OrthoDB" id="10264738at2759"/>
<dbReference type="PANTHER" id="PTHR13832:SF803">
    <property type="entry name" value="PROTEIN PHOSPHATASE 1G"/>
    <property type="match status" value="1"/>
</dbReference>
<comment type="similarity">
    <text evidence="2 9">Belongs to the PP2C family.</text>
</comment>
<evidence type="ECO:0000256" key="5">
    <source>
        <dbReference type="ARBA" id="ARBA00022801"/>
    </source>
</evidence>
<dbReference type="EMBL" id="CAKAEH010001085">
    <property type="protein sequence ID" value="CAG9532857.1"/>
    <property type="molecule type" value="Genomic_DNA"/>
</dbReference>
<dbReference type="GO" id="GO:0004722">
    <property type="term" value="F:protein serine/threonine phosphatase activity"/>
    <property type="evidence" value="ECO:0007669"/>
    <property type="project" value="UniProtKB-EC"/>
</dbReference>
<dbReference type="InterPro" id="IPR000222">
    <property type="entry name" value="PP2C_BS"/>
</dbReference>
<comment type="caution">
    <text evidence="12">The sequence shown here is derived from an EMBL/GenBank/DDBJ whole genome shotgun (WGS) entry which is preliminary data.</text>
</comment>
<feature type="compositionally biased region" description="Polar residues" evidence="10">
    <location>
        <begin position="337"/>
        <end position="351"/>
    </location>
</feature>
<dbReference type="PANTHER" id="PTHR13832">
    <property type="entry name" value="PROTEIN PHOSPHATASE 2C"/>
    <property type="match status" value="1"/>
</dbReference>